<dbReference type="AlphaFoldDB" id="A0A699R821"/>
<sequence>MPASTWAMISSSTPAAVAAVAFVSTVSTTLTGPVRSSKPSARWPWHLPRPVVSAPSQFSSPVADDVLLRAIGLVGTPYRWGGNTPDSGFDCSGADALRQRERGAS</sequence>
<protein>
    <recommendedName>
        <fullName evidence="2">NlpC/P60 domain-containing protein</fullName>
    </recommendedName>
</protein>
<dbReference type="SUPFAM" id="SSF54001">
    <property type="entry name" value="Cysteine proteinases"/>
    <property type="match status" value="1"/>
</dbReference>
<dbReference type="EMBL" id="BKCJ011073666">
    <property type="protein sequence ID" value="GFC80122.1"/>
    <property type="molecule type" value="Genomic_DNA"/>
</dbReference>
<proteinExistence type="predicted"/>
<name>A0A699R821_TANCI</name>
<evidence type="ECO:0008006" key="2">
    <source>
        <dbReference type="Google" id="ProtNLM"/>
    </source>
</evidence>
<comment type="caution">
    <text evidence="1">The sequence shown here is derived from an EMBL/GenBank/DDBJ whole genome shotgun (WGS) entry which is preliminary data.</text>
</comment>
<reference evidence="1" key="1">
    <citation type="journal article" date="2019" name="Sci. Rep.">
        <title>Draft genome of Tanacetum cinerariifolium, the natural source of mosquito coil.</title>
        <authorList>
            <person name="Yamashiro T."/>
            <person name="Shiraishi A."/>
            <person name="Satake H."/>
            <person name="Nakayama K."/>
        </authorList>
    </citation>
    <scope>NUCLEOTIDE SEQUENCE</scope>
</reference>
<organism evidence="1">
    <name type="scientific">Tanacetum cinerariifolium</name>
    <name type="common">Dalmatian daisy</name>
    <name type="synonym">Chrysanthemum cinerariifolium</name>
    <dbReference type="NCBI Taxonomy" id="118510"/>
    <lineage>
        <taxon>Eukaryota</taxon>
        <taxon>Viridiplantae</taxon>
        <taxon>Streptophyta</taxon>
        <taxon>Embryophyta</taxon>
        <taxon>Tracheophyta</taxon>
        <taxon>Spermatophyta</taxon>
        <taxon>Magnoliopsida</taxon>
        <taxon>eudicotyledons</taxon>
        <taxon>Gunneridae</taxon>
        <taxon>Pentapetalae</taxon>
        <taxon>asterids</taxon>
        <taxon>campanulids</taxon>
        <taxon>Asterales</taxon>
        <taxon>Asteraceae</taxon>
        <taxon>Asteroideae</taxon>
        <taxon>Anthemideae</taxon>
        <taxon>Anthemidinae</taxon>
        <taxon>Tanacetum</taxon>
    </lineage>
</organism>
<evidence type="ECO:0000313" key="1">
    <source>
        <dbReference type="EMBL" id="GFC80122.1"/>
    </source>
</evidence>
<gene>
    <name evidence="1" type="ORF">Tci_852092</name>
</gene>
<dbReference type="InterPro" id="IPR038765">
    <property type="entry name" value="Papain-like_cys_pep_sf"/>
</dbReference>
<dbReference type="Gene3D" id="3.90.1720.10">
    <property type="entry name" value="endopeptidase domain like (from Nostoc punctiforme)"/>
    <property type="match status" value="1"/>
</dbReference>
<accession>A0A699R821</accession>